<dbReference type="GO" id="GO:0004190">
    <property type="term" value="F:aspartic-type endopeptidase activity"/>
    <property type="evidence" value="ECO:0007669"/>
    <property type="project" value="InterPro"/>
</dbReference>
<dbReference type="SMART" id="SM00343">
    <property type="entry name" value="ZnF_C2HC"/>
    <property type="match status" value="1"/>
</dbReference>
<dbReference type="SUPFAM" id="SSF57756">
    <property type="entry name" value="Retrovirus zinc finger-like domains"/>
    <property type="match status" value="1"/>
</dbReference>
<evidence type="ECO:0000256" key="1">
    <source>
        <dbReference type="PROSITE-ProRule" id="PRU00047"/>
    </source>
</evidence>
<dbReference type="InterPro" id="IPR021109">
    <property type="entry name" value="Peptidase_aspartic_dom_sf"/>
</dbReference>
<keyword evidence="1" id="KW-0862">Zinc</keyword>
<dbReference type="GO" id="GO:0008270">
    <property type="term" value="F:zinc ion binding"/>
    <property type="evidence" value="ECO:0007669"/>
    <property type="project" value="UniProtKB-KW"/>
</dbReference>
<reference evidence="4 5" key="2">
    <citation type="submission" date="2018-11" db="EMBL/GenBank/DDBJ databases">
        <authorList>
            <consortium name="Pathogen Informatics"/>
        </authorList>
    </citation>
    <scope>NUCLEOTIDE SEQUENCE [LARGE SCALE GENOMIC DNA]</scope>
</reference>
<reference evidence="6" key="1">
    <citation type="submission" date="2017-02" db="UniProtKB">
        <authorList>
            <consortium name="WormBaseParasite"/>
        </authorList>
    </citation>
    <scope>IDENTIFICATION</scope>
</reference>
<keyword evidence="1" id="KW-0863">Zinc-finger</keyword>
<dbReference type="InterPro" id="IPR001878">
    <property type="entry name" value="Znf_CCHC"/>
</dbReference>
<name>A0A0N4YYM6_NIPBR</name>
<evidence type="ECO:0000313" key="4">
    <source>
        <dbReference type="EMBL" id="VDL87126.1"/>
    </source>
</evidence>
<dbReference type="Gene3D" id="4.10.60.10">
    <property type="entry name" value="Zinc finger, CCHC-type"/>
    <property type="match status" value="1"/>
</dbReference>
<evidence type="ECO:0000313" key="6">
    <source>
        <dbReference type="WBParaSite" id="NBR_0002234801-mRNA-1"/>
    </source>
</evidence>
<accession>A0A0N4YYM6</accession>
<evidence type="ECO:0000259" key="3">
    <source>
        <dbReference type="PROSITE" id="PS50158"/>
    </source>
</evidence>
<dbReference type="GO" id="GO:0019899">
    <property type="term" value="F:enzyme binding"/>
    <property type="evidence" value="ECO:0007669"/>
    <property type="project" value="UniProtKB-ARBA"/>
</dbReference>
<dbReference type="PROSITE" id="PS50158">
    <property type="entry name" value="ZF_CCHC"/>
    <property type="match status" value="1"/>
</dbReference>
<evidence type="ECO:0000313" key="5">
    <source>
        <dbReference type="Proteomes" id="UP000271162"/>
    </source>
</evidence>
<sequence length="738" mass="81641">MKYEGLGLTDDMLVHLLLSKLEGYPRVVVDALPRAVREAGFAALIAALVEKFSENDSASQMKAYMALKTLSKRSDVSSYCVELEKLTQRAYPSASEADLSCTRAGELVAQLADWPEYLQLYTTMEVAPRECAYEWVKNLALRCERSRELARTAKATTEVLKSHTTPHGYDGLTTTRETQLNTNRGRTARLKQSKDATDTGQRLPRCYNCNEYGHFSRDCKKQRKADDKAVPASSRRNPEGPRVLTASWGRRIGDAGEILSPNYDLVGERTVRNVHLLGLTRKALLDTGSQISILPRQVIRAAELAGLDTDVETVPITGEHAVYDASGHRMKFGGAVRLAIQIEDGPKHRIPLFIMDGDDEMIVLGTNALKTLGFCLTKSDSNHESFLDLRKAENGAEGSSPATKCQNVTRSAASTRVVASERVYIRPGEQKVVTIKGPHRLGSGILWSECDLIPDMVCNGLGKTVQVTVTNGGSEAKIVRGGQTMGRFEPTAVAELEPVSCNHMLERTAAQVTDREQKLSLLGIDHPLHLRHQCGCGLFNQMAHVALPSLSHPMARAKKVNDMFQLANVASIAEQSCWGDERKEEELRKKNSSYITPYGLALAVDAHRRRCDVYAEAVDKARGVQLEHSAVFPTPLNYDLGDRLVTAIAMLDHTRLPGTIHRDQDVFLALPPPFARLNAEVDYPSHVVPFVYPDWSALAQKMIAMPITTSVIIVWPESTPESRQMRQVLIALERHLQC</sequence>
<dbReference type="GO" id="GO:0005737">
    <property type="term" value="C:cytoplasm"/>
    <property type="evidence" value="ECO:0007669"/>
    <property type="project" value="UniProtKB-ARBA"/>
</dbReference>
<dbReference type="Proteomes" id="UP000271162">
    <property type="component" value="Unassembled WGS sequence"/>
</dbReference>
<dbReference type="WBParaSite" id="NBR_0002234801-mRNA-1">
    <property type="protein sequence ID" value="NBR_0002234801-mRNA-1"/>
    <property type="gene ID" value="NBR_0002234801"/>
</dbReference>
<gene>
    <name evidence="4" type="ORF">NBR_LOCUS22349</name>
</gene>
<keyword evidence="1" id="KW-0479">Metal-binding</keyword>
<dbReference type="GO" id="GO:0003676">
    <property type="term" value="F:nucleic acid binding"/>
    <property type="evidence" value="ECO:0007669"/>
    <property type="project" value="InterPro"/>
</dbReference>
<protein>
    <submittedName>
        <fullName evidence="6">CCHC-type domain-containing protein</fullName>
    </submittedName>
</protein>
<evidence type="ECO:0000256" key="2">
    <source>
        <dbReference type="SAM" id="MobiDB-lite"/>
    </source>
</evidence>
<feature type="domain" description="CCHC-type" evidence="3">
    <location>
        <begin position="205"/>
        <end position="221"/>
    </location>
</feature>
<feature type="compositionally biased region" description="Polar residues" evidence="2">
    <location>
        <begin position="172"/>
        <end position="185"/>
    </location>
</feature>
<feature type="region of interest" description="Disordered" evidence="2">
    <location>
        <begin position="163"/>
        <end position="199"/>
    </location>
</feature>
<dbReference type="InterPro" id="IPR036875">
    <property type="entry name" value="Znf_CCHC_sf"/>
</dbReference>
<dbReference type="Pfam" id="PF00098">
    <property type="entry name" value="zf-CCHC"/>
    <property type="match status" value="1"/>
</dbReference>
<dbReference type="AlphaFoldDB" id="A0A0N4YYM6"/>
<dbReference type="InterPro" id="IPR001969">
    <property type="entry name" value="Aspartic_peptidase_AS"/>
</dbReference>
<keyword evidence="5" id="KW-1185">Reference proteome</keyword>
<dbReference type="PROSITE" id="PS00141">
    <property type="entry name" value="ASP_PROTEASE"/>
    <property type="match status" value="1"/>
</dbReference>
<dbReference type="SUPFAM" id="SSF50630">
    <property type="entry name" value="Acid proteases"/>
    <property type="match status" value="1"/>
</dbReference>
<dbReference type="GO" id="GO:0006508">
    <property type="term" value="P:proteolysis"/>
    <property type="evidence" value="ECO:0007669"/>
    <property type="project" value="InterPro"/>
</dbReference>
<dbReference type="CDD" id="cd00303">
    <property type="entry name" value="retropepsin_like"/>
    <property type="match status" value="1"/>
</dbReference>
<proteinExistence type="predicted"/>
<dbReference type="Gene3D" id="2.40.70.10">
    <property type="entry name" value="Acid Proteases"/>
    <property type="match status" value="1"/>
</dbReference>
<feature type="region of interest" description="Disordered" evidence="2">
    <location>
        <begin position="223"/>
        <end position="243"/>
    </location>
</feature>
<organism evidence="6">
    <name type="scientific">Nippostrongylus brasiliensis</name>
    <name type="common">Rat hookworm</name>
    <dbReference type="NCBI Taxonomy" id="27835"/>
    <lineage>
        <taxon>Eukaryota</taxon>
        <taxon>Metazoa</taxon>
        <taxon>Ecdysozoa</taxon>
        <taxon>Nematoda</taxon>
        <taxon>Chromadorea</taxon>
        <taxon>Rhabditida</taxon>
        <taxon>Rhabditina</taxon>
        <taxon>Rhabditomorpha</taxon>
        <taxon>Strongyloidea</taxon>
        <taxon>Heligmosomidae</taxon>
        <taxon>Nippostrongylus</taxon>
    </lineage>
</organism>
<dbReference type="EMBL" id="UYSL01027857">
    <property type="protein sequence ID" value="VDL87126.1"/>
    <property type="molecule type" value="Genomic_DNA"/>
</dbReference>